<accession>A0ABM8GW48</accession>
<keyword evidence="1" id="KW-0614">Plasmid</keyword>
<protein>
    <recommendedName>
        <fullName evidence="3">Restriction endonuclease</fullName>
    </recommendedName>
</protein>
<keyword evidence="2" id="KW-1185">Reference proteome</keyword>
<dbReference type="RefSeq" id="WP_286346987.1">
    <property type="nucleotide sequence ID" value="NZ_AP027733.1"/>
</dbReference>
<dbReference type="EMBL" id="AP027733">
    <property type="protein sequence ID" value="BDZ52705.1"/>
    <property type="molecule type" value="Genomic_DNA"/>
</dbReference>
<dbReference type="Proteomes" id="UP001321486">
    <property type="component" value="Plasmid pNBRC108728a"/>
</dbReference>
<evidence type="ECO:0000313" key="1">
    <source>
        <dbReference type="EMBL" id="BDZ52705.1"/>
    </source>
</evidence>
<name>A0ABM8GW48_9MICO</name>
<gene>
    <name evidence="1" type="ORF">GCM10025867_49460</name>
</gene>
<evidence type="ECO:0000313" key="2">
    <source>
        <dbReference type="Proteomes" id="UP001321486"/>
    </source>
</evidence>
<proteinExistence type="predicted"/>
<sequence>MLITDAPPELIADTILAARRQVVFVTEAQLQKALVPVFANAGIPAEREANLSDGVSRIDFLVGRVGVEIKTKGTWAAVTRQLLRYSHCPEIDSLILVTSKAAHNAIPREIGGKPVLVVSLVGAA</sequence>
<reference evidence="2" key="1">
    <citation type="journal article" date="2019" name="Int. J. Syst. Evol. Microbiol.">
        <title>The Global Catalogue of Microorganisms (GCM) 10K type strain sequencing project: providing services to taxonomists for standard genome sequencing and annotation.</title>
        <authorList>
            <consortium name="The Broad Institute Genomics Platform"/>
            <consortium name="The Broad Institute Genome Sequencing Center for Infectious Disease"/>
            <person name="Wu L."/>
            <person name="Ma J."/>
        </authorList>
    </citation>
    <scope>NUCLEOTIDE SEQUENCE [LARGE SCALE GENOMIC DNA]</scope>
    <source>
        <strain evidence="2">NBRC 108728</strain>
    </source>
</reference>
<evidence type="ECO:0008006" key="3">
    <source>
        <dbReference type="Google" id="ProtNLM"/>
    </source>
</evidence>
<organism evidence="1 2">
    <name type="scientific">Frondihabitans sucicola</name>
    <dbReference type="NCBI Taxonomy" id="1268041"/>
    <lineage>
        <taxon>Bacteria</taxon>
        <taxon>Bacillati</taxon>
        <taxon>Actinomycetota</taxon>
        <taxon>Actinomycetes</taxon>
        <taxon>Micrococcales</taxon>
        <taxon>Microbacteriaceae</taxon>
        <taxon>Frondihabitans</taxon>
    </lineage>
</organism>
<geneLocation type="plasmid" evidence="1 2">
    <name>pNBRC108728a</name>
</geneLocation>